<dbReference type="EMBL" id="LAZR01051854">
    <property type="protein sequence ID" value="KKK84273.1"/>
    <property type="molecule type" value="Genomic_DNA"/>
</dbReference>
<protein>
    <submittedName>
        <fullName evidence="1">Uncharacterized protein</fullName>
    </submittedName>
</protein>
<proteinExistence type="predicted"/>
<dbReference type="AlphaFoldDB" id="A0A0F8YS63"/>
<organism evidence="1">
    <name type="scientific">marine sediment metagenome</name>
    <dbReference type="NCBI Taxonomy" id="412755"/>
    <lineage>
        <taxon>unclassified sequences</taxon>
        <taxon>metagenomes</taxon>
        <taxon>ecological metagenomes</taxon>
    </lineage>
</organism>
<reference evidence="1" key="1">
    <citation type="journal article" date="2015" name="Nature">
        <title>Complex archaea that bridge the gap between prokaryotes and eukaryotes.</title>
        <authorList>
            <person name="Spang A."/>
            <person name="Saw J.H."/>
            <person name="Jorgensen S.L."/>
            <person name="Zaremba-Niedzwiedzka K."/>
            <person name="Martijn J."/>
            <person name="Lind A.E."/>
            <person name="van Eijk R."/>
            <person name="Schleper C."/>
            <person name="Guy L."/>
            <person name="Ettema T.J."/>
        </authorList>
    </citation>
    <scope>NUCLEOTIDE SEQUENCE</scope>
</reference>
<evidence type="ECO:0000313" key="1">
    <source>
        <dbReference type="EMBL" id="KKK84273.1"/>
    </source>
</evidence>
<sequence length="101" mass="11491">MDRIEEVKKTLEGLYWLGRENAKYPINGISVQPELEIINQLYEPQPDHTSECIKHKTIFGSVGCTCKPDQSSRLLTEKELHKAFCAPLAIRYGTADDEAIR</sequence>
<gene>
    <name evidence="1" type="ORF">LCGC14_2785060</name>
</gene>
<name>A0A0F8YS63_9ZZZZ</name>
<feature type="non-terminal residue" evidence="1">
    <location>
        <position position="101"/>
    </location>
</feature>
<comment type="caution">
    <text evidence="1">The sequence shown here is derived from an EMBL/GenBank/DDBJ whole genome shotgun (WGS) entry which is preliminary data.</text>
</comment>
<accession>A0A0F8YS63</accession>